<accession>A0A2G9ZGD2</accession>
<evidence type="ECO:0000313" key="2">
    <source>
        <dbReference type="Proteomes" id="UP000230447"/>
    </source>
</evidence>
<comment type="caution">
    <text evidence="1">The sequence shown here is derived from an EMBL/GenBank/DDBJ whole genome shotgun (WGS) entry which is preliminary data.</text>
</comment>
<proteinExistence type="predicted"/>
<protein>
    <submittedName>
        <fullName evidence="1">Uncharacterized protein</fullName>
    </submittedName>
</protein>
<evidence type="ECO:0000313" key="1">
    <source>
        <dbReference type="EMBL" id="PIP31630.1"/>
    </source>
</evidence>
<name>A0A2G9ZGD2_9BACT</name>
<dbReference type="EMBL" id="PCSB01000054">
    <property type="protein sequence ID" value="PIP31630.1"/>
    <property type="molecule type" value="Genomic_DNA"/>
</dbReference>
<dbReference type="Proteomes" id="UP000230447">
    <property type="component" value="Unassembled WGS sequence"/>
</dbReference>
<dbReference type="AlphaFoldDB" id="A0A2G9ZGD2"/>
<reference evidence="1 2" key="1">
    <citation type="submission" date="2017-09" db="EMBL/GenBank/DDBJ databases">
        <title>Depth-based differentiation of microbial function through sediment-hosted aquifers and enrichment of novel symbionts in the deep terrestrial subsurface.</title>
        <authorList>
            <person name="Probst A.J."/>
            <person name="Ladd B."/>
            <person name="Jarett J.K."/>
            <person name="Geller-Mcgrath D.E."/>
            <person name="Sieber C.M."/>
            <person name="Emerson J.B."/>
            <person name="Anantharaman K."/>
            <person name="Thomas B.C."/>
            <person name="Malmstrom R."/>
            <person name="Stieglmeier M."/>
            <person name="Klingl A."/>
            <person name="Woyke T."/>
            <person name="Ryan C.M."/>
            <person name="Banfield J.F."/>
        </authorList>
    </citation>
    <scope>NUCLEOTIDE SEQUENCE [LARGE SCALE GENOMIC DNA]</scope>
    <source>
        <strain evidence="1">CG23_combo_of_CG06-09_8_20_14_all_37_87_8</strain>
    </source>
</reference>
<gene>
    <name evidence="1" type="ORF">COX24_02535</name>
</gene>
<sequence>METLNKQEVEQRLKDLIAKYKLGDVLTVEKIKSFIFDEQGQPGTSNKLFLKKLLSYFPDISQEEYIFVFQVAIDAWNIFPHSSLGGKSPEEMVEQMLKENPQPKQKGPVEMPKVIVGGRKMSWQEHQAMLKQMQEAQKPFKNFIEKQALPDYLSFFEQKTDLTKEAKEKYIMVAEKFFDRVLWVGFVSWQSIRPDFAKKEFPRWWQTNVMMSNLDENQVWLALRHLVDFVKNKYGLEMGTASVGFDQLDEPRTEQEMAGMFEYLLFLRLPNYSIAEEAERKKFSFTDNDIAFFDKEGLLNRIFRRWLQTTWGDGQFFDEFGGETPLQELGRANLDLLCGKACLSVKAQKDKQGKTKIQLLRFEGNVFEQGLANLARTTEDVVAPIFDKEFRAFVKSIILLGKDGHFNFSFQNNFSACLFAFWQLAATNIVANSGLKFSQNDFAKVVQEVKNYLISFCTMQEKELGVYLCVANLFHGLWLILQKYDKGLPDLQKIIQNSKENLFKNKSLKQASNVFYFLGIAFDRYFLFPLERYFGSAEIVWTDQQLFLKDYTTVVSVLRNKALQDKLKGVRIGLGSEDTTFDFLRDLWFCPPSYFRLFGRVFRYLKSV</sequence>
<organism evidence="1 2">
    <name type="scientific">bacterium (Candidatus Gribaldobacteria) CG23_combo_of_CG06-09_8_20_14_all_37_87_8</name>
    <dbReference type="NCBI Taxonomy" id="2014278"/>
    <lineage>
        <taxon>Bacteria</taxon>
        <taxon>Candidatus Gribaldobacteria</taxon>
    </lineage>
</organism>